<dbReference type="PANTHER" id="PTHR43654">
    <property type="entry name" value="GLUTAMATE 5-KINASE"/>
    <property type="match status" value="1"/>
</dbReference>
<dbReference type="RefSeq" id="WP_197115198.1">
    <property type="nucleotide sequence ID" value="NZ_JACBXQ010000002.1"/>
</dbReference>
<dbReference type="SUPFAM" id="SSF53633">
    <property type="entry name" value="Carbamate kinase-like"/>
    <property type="match status" value="1"/>
</dbReference>
<dbReference type="NCBIfam" id="TIGR01027">
    <property type="entry name" value="proB"/>
    <property type="match status" value="1"/>
</dbReference>
<organism evidence="10 11">
    <name type="scientific">Facklamia lactis</name>
    <dbReference type="NCBI Taxonomy" id="2749967"/>
    <lineage>
        <taxon>Bacteria</taxon>
        <taxon>Bacillati</taxon>
        <taxon>Bacillota</taxon>
        <taxon>Bacilli</taxon>
        <taxon>Lactobacillales</taxon>
        <taxon>Aerococcaceae</taxon>
        <taxon>Facklamia</taxon>
    </lineage>
</organism>
<keyword evidence="11" id="KW-1185">Reference proteome</keyword>
<feature type="binding site" evidence="8">
    <location>
        <position position="141"/>
    </location>
    <ligand>
        <name>substrate</name>
    </ligand>
</feature>
<evidence type="ECO:0000256" key="1">
    <source>
        <dbReference type="ARBA" id="ARBA00022490"/>
    </source>
</evidence>
<dbReference type="InterPro" id="IPR005715">
    <property type="entry name" value="Glu_5kinase/COase_Synthase"/>
</dbReference>
<dbReference type="InterPro" id="IPR001048">
    <property type="entry name" value="Asp/Glu/Uridylate_kinase"/>
</dbReference>
<dbReference type="PRINTS" id="PR00474">
    <property type="entry name" value="GLU5KINASE"/>
</dbReference>
<keyword evidence="4 8" id="KW-0808">Transferase</keyword>
<keyword evidence="6 8" id="KW-0418">Kinase</keyword>
<feature type="binding site" evidence="8">
    <location>
        <begin position="177"/>
        <end position="178"/>
    </location>
    <ligand>
        <name>ATP</name>
        <dbReference type="ChEBI" id="CHEBI:30616"/>
    </ligand>
</feature>
<feature type="binding site" evidence="8">
    <location>
        <position position="15"/>
    </location>
    <ligand>
        <name>ATP</name>
        <dbReference type="ChEBI" id="CHEBI:30616"/>
    </ligand>
</feature>
<gene>
    <name evidence="8 10" type="primary">proB</name>
    <name evidence="10" type="ORF">HZY91_05240</name>
</gene>
<accession>A0ABS0LSI2</accession>
<dbReference type="InterPro" id="IPR036393">
    <property type="entry name" value="AceGlu_kinase-like_sf"/>
</dbReference>
<name>A0ABS0LSI2_9LACT</name>
<dbReference type="Proteomes" id="UP000721415">
    <property type="component" value="Unassembled WGS sequence"/>
</dbReference>
<dbReference type="Gene3D" id="3.40.1160.10">
    <property type="entry name" value="Acetylglutamate kinase-like"/>
    <property type="match status" value="1"/>
</dbReference>
<comment type="subcellular location">
    <subcellularLocation>
        <location evidence="8">Cytoplasm</location>
    </subcellularLocation>
</comment>
<evidence type="ECO:0000256" key="3">
    <source>
        <dbReference type="ARBA" id="ARBA00022650"/>
    </source>
</evidence>
<dbReference type="InterPro" id="IPR011529">
    <property type="entry name" value="Glu_5kinase"/>
</dbReference>
<proteinExistence type="inferred from homology"/>
<comment type="function">
    <text evidence="8">Catalyzes the transfer of a phosphate group to glutamate to form L-glutamate 5-phosphate.</text>
</comment>
<protein>
    <recommendedName>
        <fullName evidence="8">Glutamate 5-kinase</fullName>
        <ecNumber evidence="8">2.7.2.11</ecNumber>
    </recommendedName>
    <alternativeName>
        <fullName evidence="8">Gamma-glutamyl kinase</fullName>
        <shortName evidence="8">GK</shortName>
    </alternativeName>
</protein>
<keyword evidence="2 8" id="KW-0028">Amino-acid biosynthesis</keyword>
<evidence type="ECO:0000256" key="2">
    <source>
        <dbReference type="ARBA" id="ARBA00022605"/>
    </source>
</evidence>
<dbReference type="EC" id="2.7.2.11" evidence="8"/>
<reference evidence="10 11" key="1">
    <citation type="submission" date="2020-07" db="EMBL/GenBank/DDBJ databases">
        <title>Facklamia lactis sp. nov., isolated from raw milk.</title>
        <authorList>
            <person name="Doll E.V."/>
            <person name="Huptas C."/>
            <person name="Staib L."/>
            <person name="Wenning M."/>
            <person name="Scherer S."/>
        </authorList>
    </citation>
    <scope>NUCLEOTIDE SEQUENCE [LARGE SCALE GENOMIC DNA]</scope>
    <source>
        <strain evidence="10 11">DSM 111018</strain>
    </source>
</reference>
<dbReference type="PANTHER" id="PTHR43654:SF1">
    <property type="entry name" value="ISOPENTENYL PHOSPHATE KINASE"/>
    <property type="match status" value="1"/>
</dbReference>
<feature type="domain" description="Aspartate/glutamate/uridylate kinase" evidence="9">
    <location>
        <begin position="10"/>
        <end position="244"/>
    </location>
</feature>
<evidence type="ECO:0000256" key="8">
    <source>
        <dbReference type="HAMAP-Rule" id="MF_00456"/>
    </source>
</evidence>
<evidence type="ECO:0000313" key="10">
    <source>
        <dbReference type="EMBL" id="MBG9986296.1"/>
    </source>
</evidence>
<dbReference type="Pfam" id="PF00696">
    <property type="entry name" value="AA_kinase"/>
    <property type="match status" value="1"/>
</dbReference>
<sequence length="268" mass="28990">MKREKLKNAKRIVIKLGTNTILSSQGINFQKIDRLAYVCASLQQTGKEIIIVSSGAIGVGSLELKEEQYPQTIADQQATSSVGQTILMGHYARFFKYYGLNVGQVLLTRDVVDFPQSLENVRVAFDTLLAKGIVPIINENDAIAVDELNHLTKFGDNDTLSAVVAKIVSADLLVILSDVAGLYEENPQINPQAKLIDQVEEITDQISQMAAGKGSEFSTGGMATKLSAAKIILENQQGSMVITSGEDPSILFNILNGEKIGTLFTNKG</sequence>
<dbReference type="InterPro" id="IPR041739">
    <property type="entry name" value="G5K_ProB"/>
</dbReference>
<dbReference type="GO" id="GO:0004349">
    <property type="term" value="F:glutamate 5-kinase activity"/>
    <property type="evidence" value="ECO:0007669"/>
    <property type="project" value="UniProtKB-EC"/>
</dbReference>
<evidence type="ECO:0000256" key="5">
    <source>
        <dbReference type="ARBA" id="ARBA00022741"/>
    </source>
</evidence>
<evidence type="ECO:0000256" key="4">
    <source>
        <dbReference type="ARBA" id="ARBA00022679"/>
    </source>
</evidence>
<dbReference type="InterPro" id="IPR001057">
    <property type="entry name" value="Glu/AcGlu_kinase"/>
</dbReference>
<evidence type="ECO:0000313" key="11">
    <source>
        <dbReference type="Proteomes" id="UP000721415"/>
    </source>
</evidence>
<dbReference type="InterPro" id="IPR019797">
    <property type="entry name" value="Glutamate_5-kinase_CS"/>
</dbReference>
<comment type="pathway">
    <text evidence="8">Amino-acid biosynthesis; L-proline biosynthesis; L-glutamate 5-semialdehyde from L-glutamate: step 1/2.</text>
</comment>
<comment type="catalytic activity">
    <reaction evidence="8">
        <text>L-glutamate + ATP = L-glutamyl 5-phosphate + ADP</text>
        <dbReference type="Rhea" id="RHEA:14877"/>
        <dbReference type="ChEBI" id="CHEBI:29985"/>
        <dbReference type="ChEBI" id="CHEBI:30616"/>
        <dbReference type="ChEBI" id="CHEBI:58274"/>
        <dbReference type="ChEBI" id="CHEBI:456216"/>
        <dbReference type="EC" id="2.7.2.11"/>
    </reaction>
</comment>
<dbReference type="EMBL" id="JACBXQ010000002">
    <property type="protein sequence ID" value="MBG9986296.1"/>
    <property type="molecule type" value="Genomic_DNA"/>
</dbReference>
<evidence type="ECO:0000256" key="6">
    <source>
        <dbReference type="ARBA" id="ARBA00022777"/>
    </source>
</evidence>
<keyword evidence="1 8" id="KW-0963">Cytoplasm</keyword>
<keyword evidence="5 8" id="KW-0547">Nucleotide-binding</keyword>
<feature type="binding site" evidence="8">
    <location>
        <position position="54"/>
    </location>
    <ligand>
        <name>substrate</name>
    </ligand>
</feature>
<evidence type="ECO:0000259" key="9">
    <source>
        <dbReference type="Pfam" id="PF00696"/>
    </source>
</evidence>
<evidence type="ECO:0000256" key="7">
    <source>
        <dbReference type="ARBA" id="ARBA00022840"/>
    </source>
</evidence>
<dbReference type="HAMAP" id="MF_00456">
    <property type="entry name" value="ProB"/>
    <property type="match status" value="1"/>
</dbReference>
<dbReference type="PROSITE" id="PS00902">
    <property type="entry name" value="GLUTAMATE_5_KINASE"/>
    <property type="match status" value="1"/>
</dbReference>
<feature type="binding site" evidence="8">
    <location>
        <begin position="219"/>
        <end position="225"/>
    </location>
    <ligand>
        <name>ATP</name>
        <dbReference type="ChEBI" id="CHEBI:30616"/>
    </ligand>
</feature>
<comment type="caution">
    <text evidence="10">The sequence shown here is derived from an EMBL/GenBank/DDBJ whole genome shotgun (WGS) entry which is preliminary data.</text>
</comment>
<keyword evidence="3 8" id="KW-0641">Proline biosynthesis</keyword>
<comment type="similarity">
    <text evidence="8">Belongs to the glutamate 5-kinase family.</text>
</comment>
<feature type="binding site" evidence="8">
    <location>
        <position position="157"/>
    </location>
    <ligand>
        <name>substrate</name>
    </ligand>
</feature>
<dbReference type="PIRSF" id="PIRSF000729">
    <property type="entry name" value="GK"/>
    <property type="match status" value="1"/>
</dbReference>
<dbReference type="CDD" id="cd04242">
    <property type="entry name" value="AAK_G5K_ProB"/>
    <property type="match status" value="1"/>
</dbReference>
<keyword evidence="7 8" id="KW-0067">ATP-binding</keyword>